<dbReference type="NCBIfam" id="NF041747">
    <property type="entry name" value="Drt3a"/>
    <property type="match status" value="1"/>
</dbReference>
<protein>
    <submittedName>
        <fullName evidence="2">RNA-directed DNA polymerase</fullName>
    </submittedName>
</protein>
<dbReference type="PROSITE" id="PS50878">
    <property type="entry name" value="RT_POL"/>
    <property type="match status" value="1"/>
</dbReference>
<dbReference type="RefSeq" id="WP_242152023.1">
    <property type="nucleotide sequence ID" value="NZ_CP093379.1"/>
</dbReference>
<keyword evidence="3" id="KW-1185">Reference proteome</keyword>
<evidence type="ECO:0000313" key="3">
    <source>
        <dbReference type="Proteomes" id="UP000829542"/>
    </source>
</evidence>
<dbReference type="SUPFAM" id="SSF56672">
    <property type="entry name" value="DNA/RNA polymerases"/>
    <property type="match status" value="1"/>
</dbReference>
<keyword evidence="2" id="KW-0808">Transferase</keyword>
<keyword evidence="2" id="KW-0548">Nucleotidyltransferase</keyword>
<accession>A0ABY3X2M6</accession>
<evidence type="ECO:0000259" key="1">
    <source>
        <dbReference type="PROSITE" id="PS50878"/>
    </source>
</evidence>
<dbReference type="Proteomes" id="UP000829542">
    <property type="component" value="Chromosome"/>
</dbReference>
<reference evidence="2 3" key="1">
    <citation type="submission" date="2022-03" db="EMBL/GenBank/DDBJ databases">
        <title>Ignatzschineria rhizosphaerae HR5S32.</title>
        <authorList>
            <person name="Sun J.Q."/>
            <person name="Feng J.Y."/>
        </authorList>
    </citation>
    <scope>NUCLEOTIDE SEQUENCE [LARGE SCALE GENOMIC DNA]</scope>
    <source>
        <strain evidence="2 3">HR5S32</strain>
    </source>
</reference>
<name>A0ABY3X2M6_9GAMM</name>
<feature type="domain" description="Reverse transcriptase" evidence="1">
    <location>
        <begin position="1"/>
        <end position="264"/>
    </location>
</feature>
<proteinExistence type="predicted"/>
<dbReference type="InterPro" id="IPR000477">
    <property type="entry name" value="RT_dom"/>
</dbReference>
<dbReference type="Pfam" id="PF00078">
    <property type="entry name" value="RVT_1"/>
    <property type="match status" value="1"/>
</dbReference>
<sequence>MLDQTFSTKNFIRLLSKHEIIKFQLGRNKQDYELAINLAIENTKLSKSSYPSMTYIQSGFFTKNTNKLLFSCSDLHLHLILKKISHNLKRLYKITPQSRGDISQQIFKLLESSSNYELIKIDISSFYESIPLNKLIRKIQEDRLLAKDSIEVLLALQTELESKYKIEGLPRGLSISPYLSEIYIRQLDFKIKMMPKVYYFARYVDDIFIIVSSGAKDTYNAILDELAKIGLNTNRKSQILSIPAISKKTQKNKRYTTTYLGYQYDITTNCFGEKRVINVQPSIAKIKKIKSKIMHTFLDYPFNKNKHLLLKRLQILSGNYPIYSPTVNSSIHDGKLKAGIFYSNPLVNQIGVFKELDIFVKKLLYTQKNNYVGRSIKMLRTEHNHIHTELEDIKYSFYDGFKSKRFHNIDQSVMTTIKSCWKGKV</sequence>
<dbReference type="CDD" id="cd01646">
    <property type="entry name" value="RT_Bac_retron_I"/>
    <property type="match status" value="1"/>
</dbReference>
<evidence type="ECO:0000313" key="2">
    <source>
        <dbReference type="EMBL" id="UNM97121.1"/>
    </source>
</evidence>
<dbReference type="InterPro" id="IPR043502">
    <property type="entry name" value="DNA/RNA_pol_sf"/>
</dbReference>
<gene>
    <name evidence="2" type="ORF">MMG00_04540</name>
</gene>
<keyword evidence="2" id="KW-0695">RNA-directed DNA polymerase</keyword>
<dbReference type="GO" id="GO:0003964">
    <property type="term" value="F:RNA-directed DNA polymerase activity"/>
    <property type="evidence" value="ECO:0007669"/>
    <property type="project" value="UniProtKB-KW"/>
</dbReference>
<organism evidence="2 3">
    <name type="scientific">Ignatzschineria rhizosphaerae</name>
    <dbReference type="NCBI Taxonomy" id="2923279"/>
    <lineage>
        <taxon>Bacteria</taxon>
        <taxon>Pseudomonadati</taxon>
        <taxon>Pseudomonadota</taxon>
        <taxon>Gammaproteobacteria</taxon>
        <taxon>Cardiobacteriales</taxon>
        <taxon>Ignatzschineriaceae</taxon>
        <taxon>Ignatzschineria</taxon>
    </lineage>
</organism>
<dbReference type="EMBL" id="CP093379">
    <property type="protein sequence ID" value="UNM97121.1"/>
    <property type="molecule type" value="Genomic_DNA"/>
</dbReference>